<sequence>MGNNGIDSELPSAPSPGLILFNSEDQSDLVFIVTLDPVGGFSSFQDKWRFPAHSFIIRESSPFFQSLVKQLDSNKNWKLPEVKPIVNIQCQPEIFHSVMSYIYKKEVKLDCISKCLALFESSIKFGLTDLSVLSLTFLQSNLMVSNVIEILTTLHPYERGTNYDTGPKESINTEEDKHSIVNEDLIKLESHLNSCIYQCYSLIDENAELILTSEGILSINESLLRSILHRDSLNITNEMAVFECLDRWSTIQCVRRRKEVTIENKINLLGTNIYLARYLTLSLEAFQHGPYLSDLLSDQDKQALKATLDNPLVPLPNHLQLYPLAKQRFHVSKQINGQPNHNLSTMETEVKQITDGVDNANLRVVVARKSHSPFKKLFSGLGEAIICVIQLLD</sequence>
<dbReference type="GO" id="GO:0022008">
    <property type="term" value="P:neurogenesis"/>
    <property type="evidence" value="ECO:0007669"/>
    <property type="project" value="TreeGrafter"/>
</dbReference>
<evidence type="ECO:0000259" key="1">
    <source>
        <dbReference type="PROSITE" id="PS50097"/>
    </source>
</evidence>
<dbReference type="PANTHER" id="PTHR45774:SF4">
    <property type="entry name" value="AXUNDEAD, ISOFORM F"/>
    <property type="match status" value="1"/>
</dbReference>
<dbReference type="SUPFAM" id="SSF54695">
    <property type="entry name" value="POZ domain"/>
    <property type="match status" value="1"/>
</dbReference>
<reference evidence="3" key="1">
    <citation type="submission" date="2011-08" db="EMBL/GenBank/DDBJ databases">
        <authorList>
            <person name="Rombauts S."/>
        </authorList>
    </citation>
    <scope>NUCLEOTIDE SEQUENCE</scope>
    <source>
        <strain evidence="3">London</strain>
    </source>
</reference>
<dbReference type="STRING" id="32264.T1K6V4"/>
<dbReference type="OrthoDB" id="6415400at2759"/>
<proteinExistence type="predicted"/>
<dbReference type="Pfam" id="PF00651">
    <property type="entry name" value="BTB"/>
    <property type="match status" value="1"/>
</dbReference>
<dbReference type="EMBL" id="CAEY01001796">
    <property type="status" value="NOT_ANNOTATED_CDS"/>
    <property type="molecule type" value="Genomic_DNA"/>
</dbReference>
<dbReference type="Proteomes" id="UP000015104">
    <property type="component" value="Unassembled WGS sequence"/>
</dbReference>
<evidence type="ECO:0000313" key="2">
    <source>
        <dbReference type="EnsemblMetazoa" id="tetur06g01860.1"/>
    </source>
</evidence>
<dbReference type="KEGG" id="tut:107361101"/>
<dbReference type="PANTHER" id="PTHR45774">
    <property type="entry name" value="BTB/POZ DOMAIN-CONTAINING"/>
    <property type="match status" value="1"/>
</dbReference>
<dbReference type="HOGENOM" id="CLU_702715_0_0_1"/>
<dbReference type="AlphaFoldDB" id="T1K6V4"/>
<protein>
    <recommendedName>
        <fullName evidence="1">BTB domain-containing protein</fullName>
    </recommendedName>
</protein>
<dbReference type="InterPro" id="IPR011705">
    <property type="entry name" value="BACK"/>
</dbReference>
<dbReference type="Gene3D" id="1.25.40.420">
    <property type="match status" value="1"/>
</dbReference>
<gene>
    <name evidence="2" type="primary">107361101</name>
</gene>
<dbReference type="InterPro" id="IPR011333">
    <property type="entry name" value="SKP1/BTB/POZ_sf"/>
</dbReference>
<evidence type="ECO:0000313" key="3">
    <source>
        <dbReference type="Proteomes" id="UP000015104"/>
    </source>
</evidence>
<dbReference type="Pfam" id="PF07707">
    <property type="entry name" value="BACK"/>
    <property type="match status" value="1"/>
</dbReference>
<feature type="domain" description="BTB" evidence="1">
    <location>
        <begin position="27"/>
        <end position="111"/>
    </location>
</feature>
<accession>T1K6V4</accession>
<dbReference type="EnsemblMetazoa" id="tetur06g01860.1">
    <property type="protein sequence ID" value="tetur06g01860.1"/>
    <property type="gene ID" value="tetur06g01860"/>
</dbReference>
<dbReference type="PROSITE" id="PS50097">
    <property type="entry name" value="BTB"/>
    <property type="match status" value="1"/>
</dbReference>
<keyword evidence="3" id="KW-1185">Reference proteome</keyword>
<organism evidence="2 3">
    <name type="scientific">Tetranychus urticae</name>
    <name type="common">Two-spotted spider mite</name>
    <dbReference type="NCBI Taxonomy" id="32264"/>
    <lineage>
        <taxon>Eukaryota</taxon>
        <taxon>Metazoa</taxon>
        <taxon>Ecdysozoa</taxon>
        <taxon>Arthropoda</taxon>
        <taxon>Chelicerata</taxon>
        <taxon>Arachnida</taxon>
        <taxon>Acari</taxon>
        <taxon>Acariformes</taxon>
        <taxon>Trombidiformes</taxon>
        <taxon>Prostigmata</taxon>
        <taxon>Eleutherengona</taxon>
        <taxon>Raphignathae</taxon>
        <taxon>Tetranychoidea</taxon>
        <taxon>Tetranychidae</taxon>
        <taxon>Tetranychus</taxon>
    </lineage>
</organism>
<dbReference type="GO" id="GO:0005829">
    <property type="term" value="C:cytosol"/>
    <property type="evidence" value="ECO:0007669"/>
    <property type="project" value="TreeGrafter"/>
</dbReference>
<dbReference type="OMA" id="WASQQCK"/>
<reference evidence="2" key="2">
    <citation type="submission" date="2015-06" db="UniProtKB">
        <authorList>
            <consortium name="EnsemblMetazoa"/>
        </authorList>
    </citation>
    <scope>IDENTIFICATION</scope>
</reference>
<dbReference type="Gene3D" id="3.30.710.10">
    <property type="entry name" value="Potassium Channel Kv1.1, Chain A"/>
    <property type="match status" value="1"/>
</dbReference>
<dbReference type="eggNOG" id="KOG2075">
    <property type="taxonomic scope" value="Eukaryota"/>
</dbReference>
<dbReference type="InterPro" id="IPR000210">
    <property type="entry name" value="BTB/POZ_dom"/>
</dbReference>
<name>T1K6V4_TETUR</name>